<reference evidence="5 6" key="1">
    <citation type="submission" date="2018-08" db="EMBL/GenBank/DDBJ databases">
        <title>A genome reference for cultivated species of the human gut microbiota.</title>
        <authorList>
            <person name="Zou Y."/>
            <person name="Xue W."/>
            <person name="Luo G."/>
        </authorList>
    </citation>
    <scope>NUCLEOTIDE SEQUENCE [LARGE SCALE GENOMIC DNA]</scope>
    <source>
        <strain evidence="5 6">AF36-16BH</strain>
    </source>
</reference>
<feature type="repeat" description="TPR" evidence="3">
    <location>
        <begin position="219"/>
        <end position="252"/>
    </location>
</feature>
<dbReference type="InterPro" id="IPR011990">
    <property type="entry name" value="TPR-like_helical_dom_sf"/>
</dbReference>
<dbReference type="PROSITE" id="PS51257">
    <property type="entry name" value="PROKAR_LIPOPROTEIN"/>
    <property type="match status" value="1"/>
</dbReference>
<evidence type="ECO:0000313" key="6">
    <source>
        <dbReference type="Proteomes" id="UP000285013"/>
    </source>
</evidence>
<dbReference type="InterPro" id="IPR019734">
    <property type="entry name" value="TPR_rpt"/>
</dbReference>
<keyword evidence="4" id="KW-0732">Signal</keyword>
<evidence type="ECO:0000313" key="5">
    <source>
        <dbReference type="EMBL" id="RHL93326.1"/>
    </source>
</evidence>
<keyword evidence="2 3" id="KW-0802">TPR repeat</keyword>
<dbReference type="PROSITE" id="PS50005">
    <property type="entry name" value="TPR"/>
    <property type="match status" value="2"/>
</dbReference>
<comment type="caution">
    <text evidence="5">The sequence shown here is derived from an EMBL/GenBank/DDBJ whole genome shotgun (WGS) entry which is preliminary data.</text>
</comment>
<dbReference type="RefSeq" id="WP_118422971.1">
    <property type="nucleotide sequence ID" value="NZ_QRPE01000009.1"/>
</dbReference>
<proteinExistence type="predicted"/>
<accession>A0A415N9N7</accession>
<name>A0A415N9N7_9BACE</name>
<dbReference type="Pfam" id="PF14559">
    <property type="entry name" value="TPR_19"/>
    <property type="match status" value="1"/>
</dbReference>
<dbReference type="Pfam" id="PF13432">
    <property type="entry name" value="TPR_16"/>
    <property type="match status" value="2"/>
</dbReference>
<feature type="chain" id="PRO_5019545810" evidence="4">
    <location>
        <begin position="26"/>
        <end position="586"/>
    </location>
</feature>
<protein>
    <submittedName>
        <fullName evidence="5">Uncharacterized protein</fullName>
    </submittedName>
</protein>
<feature type="repeat" description="TPR" evidence="3">
    <location>
        <begin position="83"/>
        <end position="116"/>
    </location>
</feature>
<organism evidence="5 6">
    <name type="scientific">Bacteroides intestinalis</name>
    <dbReference type="NCBI Taxonomy" id="329854"/>
    <lineage>
        <taxon>Bacteria</taxon>
        <taxon>Pseudomonadati</taxon>
        <taxon>Bacteroidota</taxon>
        <taxon>Bacteroidia</taxon>
        <taxon>Bacteroidales</taxon>
        <taxon>Bacteroidaceae</taxon>
        <taxon>Bacteroides</taxon>
    </lineage>
</organism>
<dbReference type="Gene3D" id="1.25.40.10">
    <property type="entry name" value="Tetratricopeptide repeat domain"/>
    <property type="match status" value="4"/>
</dbReference>
<evidence type="ECO:0000256" key="2">
    <source>
        <dbReference type="ARBA" id="ARBA00022803"/>
    </source>
</evidence>
<evidence type="ECO:0000256" key="1">
    <source>
        <dbReference type="ARBA" id="ARBA00022737"/>
    </source>
</evidence>
<feature type="signal peptide" evidence="4">
    <location>
        <begin position="1"/>
        <end position="25"/>
    </location>
</feature>
<dbReference type="InterPro" id="IPR051012">
    <property type="entry name" value="CellSynth/LPSAsmb/PSIAsmb"/>
</dbReference>
<dbReference type="Proteomes" id="UP000285013">
    <property type="component" value="Unassembled WGS sequence"/>
</dbReference>
<dbReference type="SUPFAM" id="SSF48452">
    <property type="entry name" value="TPR-like"/>
    <property type="match status" value="2"/>
</dbReference>
<dbReference type="SMART" id="SM00028">
    <property type="entry name" value="TPR"/>
    <property type="match status" value="8"/>
</dbReference>
<dbReference type="EMBL" id="QRPE01000009">
    <property type="protein sequence ID" value="RHL93326.1"/>
    <property type="molecule type" value="Genomic_DNA"/>
</dbReference>
<dbReference type="PANTHER" id="PTHR45586">
    <property type="entry name" value="TPR REPEAT-CONTAINING PROTEIN PA4667"/>
    <property type="match status" value="1"/>
</dbReference>
<sequence>MMKIRFNILSLFLLCALLVSCGTSRQGGKKQRKGMKTQVMLTPEQQRKYDYFFLEASRLKMQNDYGAAFDLLQHCLSINPNASSALYEISQYYMFLKQVPQGQAALEKAVENDPDNYWYSQGLASLYQQQNEMQKATDLLESMVTRFPDKMDALYSLLEIYNRLEEYDNVITTLNRLEEKMGKNEQLSMEKFRIYLQMKDNQSAFREIESLVEEYPMDMRYQVVLGDVYMQNGKKDEAYNMYKKVLATEPDNAMAMYSLASYYEQTGQKELYEQQLDTLLLNKKVPSDTKLNVMRQFVVENERAGKDSTRVITLFDRILEQDQDDAQMPMLYAQYLLSKGMNKETMPVLEQVLDIDPTNTAARMTLLGEAVRKEDYKEVIRLCEAGVESNPDMLEFYFYLAIAYNQAERADDALAVCQKALGNITEKSKKEVVSDFYAIMGDIYHTKKMNAEAYAAYDSALVYNSANIGAMNNYAYYLSLERRDLDKAEEMSYKTVKAEPNNSTYLDTYAWILFEKGNYAEARLYIDDAMKNEGDKSDTIVEHCGDIYYMTGDVEGALKYWKQAQEMGSESKTLKKKIEKKKYIPE</sequence>
<dbReference type="AlphaFoldDB" id="A0A415N9N7"/>
<gene>
    <name evidence="5" type="ORF">DWZ95_09715</name>
</gene>
<dbReference type="PANTHER" id="PTHR45586:SF1">
    <property type="entry name" value="LIPOPOLYSACCHARIDE ASSEMBLY PROTEIN B"/>
    <property type="match status" value="1"/>
</dbReference>
<keyword evidence="1" id="KW-0677">Repeat</keyword>
<evidence type="ECO:0000256" key="4">
    <source>
        <dbReference type="SAM" id="SignalP"/>
    </source>
</evidence>
<dbReference type="SUPFAM" id="SSF48439">
    <property type="entry name" value="Protein prenylyltransferase"/>
    <property type="match status" value="1"/>
</dbReference>
<evidence type="ECO:0000256" key="3">
    <source>
        <dbReference type="PROSITE-ProRule" id="PRU00339"/>
    </source>
</evidence>